<dbReference type="Proteomes" id="UP001519272">
    <property type="component" value="Unassembled WGS sequence"/>
</dbReference>
<dbReference type="Gene3D" id="2.60.120.260">
    <property type="entry name" value="Galactose-binding domain-like"/>
    <property type="match status" value="1"/>
</dbReference>
<keyword evidence="2" id="KW-1185">Reference proteome</keyword>
<sequence length="368" mass="40882">MASVGDQLTQPEAGWRRYDDSDSVFEYTGLWMLGTSTLYYKERGRYTTDTVSTVSFKFTGTRIRIIAYRYSNQSPNIVITIDGEDNSYSLVNTSETFMSLVFEKEGLSSGTHTVTIKNNASGTFNFDAVDVDETGEISGSPVNTTGKLCNKLHDMEIGDYIVWKYDATNNYQFGGITDRHILIPSSGVPFASMPSSYFMYFIKVDRGLLISDRVFYHTRSWDSLNSAKAIQGFPTTISGVSGVIRSLTGGVAYADENGNKSFKNVDHGCFPINNEYSKYIVNFPINKIKQGKTLNDVWNDLSVVTLTQDTIANGNFISNTGSPLNGMTSTVRVARYADQGQWGGFSTILTTVSHASYGLRPVFEWREV</sequence>
<gene>
    <name evidence="1" type="ORF">J2Z32_003342</name>
</gene>
<dbReference type="EMBL" id="JAGGKG010000017">
    <property type="protein sequence ID" value="MBP1906678.1"/>
    <property type="molecule type" value="Genomic_DNA"/>
</dbReference>
<evidence type="ECO:0000313" key="2">
    <source>
        <dbReference type="Proteomes" id="UP001519272"/>
    </source>
</evidence>
<evidence type="ECO:0000313" key="1">
    <source>
        <dbReference type="EMBL" id="MBP1906678.1"/>
    </source>
</evidence>
<dbReference type="RefSeq" id="WP_210090272.1">
    <property type="nucleotide sequence ID" value="NZ_JAGGKG010000017.1"/>
</dbReference>
<organism evidence="1 2">
    <name type="scientific">Paenibacillus turicensis</name>
    <dbReference type="NCBI Taxonomy" id="160487"/>
    <lineage>
        <taxon>Bacteria</taxon>
        <taxon>Bacillati</taxon>
        <taxon>Bacillota</taxon>
        <taxon>Bacilli</taxon>
        <taxon>Bacillales</taxon>
        <taxon>Paenibacillaceae</taxon>
        <taxon>Paenibacillus</taxon>
    </lineage>
</organism>
<accession>A0ABS4FVR2</accession>
<comment type="caution">
    <text evidence="1">The sequence shown here is derived from an EMBL/GenBank/DDBJ whole genome shotgun (WGS) entry which is preliminary data.</text>
</comment>
<name>A0ABS4FVR2_9BACL</name>
<reference evidence="1 2" key="1">
    <citation type="submission" date="2021-03" db="EMBL/GenBank/DDBJ databases">
        <title>Genomic Encyclopedia of Type Strains, Phase IV (KMG-IV): sequencing the most valuable type-strain genomes for metagenomic binning, comparative biology and taxonomic classification.</title>
        <authorList>
            <person name="Goeker M."/>
        </authorList>
    </citation>
    <scope>NUCLEOTIDE SEQUENCE [LARGE SCALE GENOMIC DNA]</scope>
    <source>
        <strain evidence="1 2">DSM 14349</strain>
    </source>
</reference>
<proteinExistence type="predicted"/>
<protein>
    <submittedName>
        <fullName evidence="1">Uncharacterized protein</fullName>
    </submittedName>
</protein>